<gene>
    <name evidence="1" type="ORF">FH779_02340</name>
    <name evidence="2" type="ORF">NCTC13456_00940</name>
</gene>
<proteinExistence type="predicted"/>
<accession>A0A376G2W2</accession>
<name>A0A376G2W2_9FLAO</name>
<evidence type="ECO:0000313" key="3">
    <source>
        <dbReference type="Proteomes" id="UP000254737"/>
    </source>
</evidence>
<dbReference type="AlphaFoldDB" id="A0A376G2W2"/>
<dbReference type="EMBL" id="UFXS01000001">
    <property type="protein sequence ID" value="STD54301.1"/>
    <property type="molecule type" value="Genomic_DNA"/>
</dbReference>
<dbReference type="EMBL" id="CP040908">
    <property type="protein sequence ID" value="QLL56997.1"/>
    <property type="molecule type" value="Genomic_DNA"/>
</dbReference>
<protein>
    <submittedName>
        <fullName evidence="2">Uncharacterized protein</fullName>
    </submittedName>
</protein>
<dbReference type="RefSeq" id="WP_114999028.1">
    <property type="nucleotide sequence ID" value="NZ_CP040908.1"/>
</dbReference>
<organism evidence="2 3">
    <name type="scientific">Empedobacter falsenii</name>
    <dbReference type="NCBI Taxonomy" id="343874"/>
    <lineage>
        <taxon>Bacteria</taxon>
        <taxon>Pseudomonadati</taxon>
        <taxon>Bacteroidota</taxon>
        <taxon>Flavobacteriia</taxon>
        <taxon>Flavobacteriales</taxon>
        <taxon>Weeksellaceae</taxon>
        <taxon>Empedobacter</taxon>
    </lineage>
</organism>
<evidence type="ECO:0000313" key="1">
    <source>
        <dbReference type="EMBL" id="QLL56997.1"/>
    </source>
</evidence>
<dbReference type="Proteomes" id="UP000510643">
    <property type="component" value="Chromosome"/>
</dbReference>
<evidence type="ECO:0000313" key="4">
    <source>
        <dbReference type="Proteomes" id="UP000510643"/>
    </source>
</evidence>
<dbReference type="GeneID" id="78400269"/>
<sequence length="214" mass="24832">MDKIKFIPLIEPPILKDNQNGKILQEISFNNSIEWDSYQKNQIDKIYTNFPQPIQSGIYQYNLLKISLANMEKIINLHLADTKIVDSISLFGGYAISINNKIELFPQCCGLLEEIQLWKNILNKNFSNFYLTECHPSPLITKSKNEIVIICDDENESFIPINTNKEIRIDYNQTKKAFIVLLNELEAYSNKLNNLSHKFEIDNLSDIIIWGEKS</sequence>
<reference evidence="2 3" key="1">
    <citation type="submission" date="2018-06" db="EMBL/GenBank/DDBJ databases">
        <authorList>
            <consortium name="Pathogen Informatics"/>
            <person name="Doyle S."/>
        </authorList>
    </citation>
    <scope>NUCLEOTIDE SEQUENCE [LARGE SCALE GENOMIC DNA]</scope>
    <source>
        <strain evidence="2 3">NCTC13456</strain>
    </source>
</reference>
<keyword evidence="4" id="KW-1185">Reference proteome</keyword>
<dbReference type="Proteomes" id="UP000254737">
    <property type="component" value="Unassembled WGS sequence"/>
</dbReference>
<evidence type="ECO:0000313" key="2">
    <source>
        <dbReference type="EMBL" id="STD54301.1"/>
    </source>
</evidence>
<reference evidence="1 4" key="2">
    <citation type="submission" date="2019-06" db="EMBL/GenBank/DDBJ databases">
        <title>Emergence of pandrug resistant Empedobacter falsenii in China.</title>
        <authorList>
            <person name="Dong N."/>
            <person name="Chen S."/>
            <person name="Zhang R."/>
        </authorList>
    </citation>
    <scope>NUCLEOTIDE SEQUENCE [LARGE SCALE GENOMIC DNA]</scope>
    <source>
        <strain evidence="1 4">1681-1</strain>
    </source>
</reference>
<dbReference type="KEGG" id="efal:FH779_02340"/>